<evidence type="ECO:0000313" key="3">
    <source>
        <dbReference type="Proteomes" id="UP001501455"/>
    </source>
</evidence>
<sequence length="120" mass="12679">MICRRAWSCGPRRRTGPGIRCAGEFLKVARTVNNLVDQLSTFTDEVTRVASEVGTEGKLGGQARVRGHVRVLEGPDGLRQHHGGAADGAGARHRAGDDGGGARATCPARSPCTSRGRCWS</sequence>
<proteinExistence type="predicted"/>
<organism evidence="2 3">
    <name type="scientific">Streptomyces prasinosporus</name>
    <dbReference type="NCBI Taxonomy" id="68256"/>
    <lineage>
        <taxon>Bacteria</taxon>
        <taxon>Bacillati</taxon>
        <taxon>Actinomycetota</taxon>
        <taxon>Actinomycetes</taxon>
        <taxon>Kitasatosporales</taxon>
        <taxon>Streptomycetaceae</taxon>
        <taxon>Streptomyces</taxon>
        <taxon>Streptomyces albogriseolus group</taxon>
    </lineage>
</organism>
<keyword evidence="3" id="KW-1185">Reference proteome</keyword>
<protein>
    <recommendedName>
        <fullName evidence="4">HAMP domain-containing protein</fullName>
    </recommendedName>
</protein>
<reference evidence="3" key="1">
    <citation type="journal article" date="2019" name="Int. J. Syst. Evol. Microbiol.">
        <title>The Global Catalogue of Microorganisms (GCM) 10K type strain sequencing project: providing services to taxonomists for standard genome sequencing and annotation.</title>
        <authorList>
            <consortium name="The Broad Institute Genomics Platform"/>
            <consortium name="The Broad Institute Genome Sequencing Center for Infectious Disease"/>
            <person name="Wu L."/>
            <person name="Ma J."/>
        </authorList>
    </citation>
    <scope>NUCLEOTIDE SEQUENCE [LARGE SCALE GENOMIC DNA]</scope>
    <source>
        <strain evidence="3">JCM 4816</strain>
    </source>
</reference>
<gene>
    <name evidence="2" type="ORF">GCM10019016_046540</name>
</gene>
<name>A0ABP6TSZ3_9ACTN</name>
<dbReference type="EMBL" id="BAAAXF010000035">
    <property type="protein sequence ID" value="GAA3497551.1"/>
    <property type="molecule type" value="Genomic_DNA"/>
</dbReference>
<evidence type="ECO:0000313" key="2">
    <source>
        <dbReference type="EMBL" id="GAA3497551.1"/>
    </source>
</evidence>
<comment type="caution">
    <text evidence="2">The sequence shown here is derived from an EMBL/GenBank/DDBJ whole genome shotgun (WGS) entry which is preliminary data.</text>
</comment>
<feature type="region of interest" description="Disordered" evidence="1">
    <location>
        <begin position="74"/>
        <end position="120"/>
    </location>
</feature>
<evidence type="ECO:0008006" key="4">
    <source>
        <dbReference type="Google" id="ProtNLM"/>
    </source>
</evidence>
<accession>A0ABP6TSZ3</accession>
<evidence type="ECO:0000256" key="1">
    <source>
        <dbReference type="SAM" id="MobiDB-lite"/>
    </source>
</evidence>
<dbReference type="Proteomes" id="UP001501455">
    <property type="component" value="Unassembled WGS sequence"/>
</dbReference>